<evidence type="ECO:0000313" key="11">
    <source>
        <dbReference type="Proteomes" id="UP000260649"/>
    </source>
</evidence>
<evidence type="ECO:0000256" key="9">
    <source>
        <dbReference type="RuleBase" id="RU363064"/>
    </source>
</evidence>
<keyword evidence="8 9" id="KW-0472">Membrane</keyword>
<dbReference type="PANTHER" id="PTHR30330">
    <property type="entry name" value="AGSS FAMILY TRANSPORTER, SODIUM-ALANINE"/>
    <property type="match status" value="1"/>
</dbReference>
<evidence type="ECO:0000256" key="6">
    <source>
        <dbReference type="ARBA" id="ARBA00022847"/>
    </source>
</evidence>
<feature type="transmembrane region" description="Helical" evidence="9">
    <location>
        <begin position="407"/>
        <end position="427"/>
    </location>
</feature>
<dbReference type="GeneID" id="97994209"/>
<evidence type="ECO:0000256" key="3">
    <source>
        <dbReference type="ARBA" id="ARBA00022448"/>
    </source>
</evidence>
<comment type="caution">
    <text evidence="10">The sequence shown here is derived from an EMBL/GenBank/DDBJ whole genome shotgun (WGS) entry which is preliminary data.</text>
</comment>
<evidence type="ECO:0000313" key="10">
    <source>
        <dbReference type="EMBL" id="RFT07653.1"/>
    </source>
</evidence>
<evidence type="ECO:0000256" key="7">
    <source>
        <dbReference type="ARBA" id="ARBA00022989"/>
    </source>
</evidence>
<organism evidence="10 11">
    <name type="scientific">Evtepia gabavorous</name>
    <dbReference type="NCBI Taxonomy" id="2211183"/>
    <lineage>
        <taxon>Bacteria</taxon>
        <taxon>Bacillati</taxon>
        <taxon>Bacillota</taxon>
        <taxon>Clostridia</taxon>
        <taxon>Eubacteriales</taxon>
        <taxon>Evtepia</taxon>
    </lineage>
</organism>
<dbReference type="RefSeq" id="WP_117141433.1">
    <property type="nucleotide sequence ID" value="NZ_CAKXKJ010000003.1"/>
</dbReference>
<dbReference type="Pfam" id="PF01235">
    <property type="entry name" value="Na_Ala_symp"/>
    <property type="match status" value="1"/>
</dbReference>
<dbReference type="GO" id="GO:0005283">
    <property type="term" value="F:amino acid:sodium symporter activity"/>
    <property type="evidence" value="ECO:0007669"/>
    <property type="project" value="InterPro"/>
</dbReference>
<reference evidence="10 11" key="1">
    <citation type="submission" date="2018-07" db="EMBL/GenBank/DDBJ databases">
        <title>GABA Modulating Bacteria of the Human Gut Microbiota.</title>
        <authorList>
            <person name="Strandwitz P."/>
            <person name="Kim K.H."/>
            <person name="Terekhova D."/>
            <person name="Liu J.K."/>
            <person name="Sharma A."/>
            <person name="Levering J."/>
            <person name="Mcdonald D."/>
            <person name="Dietrich D."/>
            <person name="Ramadhar T.R."/>
            <person name="Lekbua A."/>
            <person name="Mroue N."/>
            <person name="Liston C."/>
            <person name="Stewart E.J."/>
            <person name="Dubin M.J."/>
            <person name="Zengler K."/>
            <person name="Knight R."/>
            <person name="Gilbert J.A."/>
            <person name="Clardy J."/>
            <person name="Lewis K."/>
        </authorList>
    </citation>
    <scope>NUCLEOTIDE SEQUENCE [LARGE SCALE GENOMIC DNA]</scope>
    <source>
        <strain evidence="10 11">KLE1738</strain>
    </source>
</reference>
<feature type="transmembrane region" description="Helical" evidence="9">
    <location>
        <begin position="365"/>
        <end position="387"/>
    </location>
</feature>
<keyword evidence="6 9" id="KW-0769">Symport</keyword>
<feature type="transmembrane region" description="Helical" evidence="9">
    <location>
        <begin position="150"/>
        <end position="170"/>
    </location>
</feature>
<comment type="subcellular location">
    <subcellularLocation>
        <location evidence="1 9">Cell membrane</location>
        <topology evidence="1 9">Multi-pass membrane protein</topology>
    </subcellularLocation>
</comment>
<evidence type="ECO:0000256" key="1">
    <source>
        <dbReference type="ARBA" id="ARBA00004651"/>
    </source>
</evidence>
<feature type="transmembrane region" description="Helical" evidence="9">
    <location>
        <begin position="319"/>
        <end position="345"/>
    </location>
</feature>
<keyword evidence="4 9" id="KW-1003">Cell membrane</keyword>
<evidence type="ECO:0000256" key="8">
    <source>
        <dbReference type="ARBA" id="ARBA00023136"/>
    </source>
</evidence>
<comment type="similarity">
    <text evidence="2 9">Belongs to the alanine or glycine:cation symporter (AGCS) (TC 2.A.25) family.</text>
</comment>
<dbReference type="InterPro" id="IPR001463">
    <property type="entry name" value="Na/Ala_symport"/>
</dbReference>
<dbReference type="Proteomes" id="UP000260649">
    <property type="component" value="Unassembled WGS sequence"/>
</dbReference>
<accession>A0A3E2B6J3</accession>
<feature type="transmembrane region" description="Helical" evidence="9">
    <location>
        <begin position="256"/>
        <end position="278"/>
    </location>
</feature>
<gene>
    <name evidence="10" type="ORF">DV520_00490</name>
</gene>
<keyword evidence="5 9" id="KW-0812">Transmembrane</keyword>
<keyword evidence="7 9" id="KW-1133">Transmembrane helix</keyword>
<evidence type="ECO:0000256" key="2">
    <source>
        <dbReference type="ARBA" id="ARBA00009261"/>
    </source>
</evidence>
<dbReference type="PANTHER" id="PTHR30330:SF3">
    <property type="entry name" value="TRANSCRIPTIONAL REGULATOR, LRP FAMILY"/>
    <property type="match status" value="1"/>
</dbReference>
<dbReference type="OrthoDB" id="9804874at2"/>
<feature type="transmembrane region" description="Helical" evidence="9">
    <location>
        <begin position="226"/>
        <end position="244"/>
    </location>
</feature>
<keyword evidence="11" id="KW-1185">Reference proteome</keyword>
<dbReference type="NCBIfam" id="TIGR00835">
    <property type="entry name" value="agcS"/>
    <property type="match status" value="1"/>
</dbReference>
<dbReference type="AlphaFoldDB" id="A0A3E2B6J3"/>
<name>A0A3E2B6J3_9FIRM</name>
<feature type="transmembrane region" description="Helical" evidence="9">
    <location>
        <begin position="433"/>
        <end position="452"/>
    </location>
</feature>
<dbReference type="GO" id="GO:0005886">
    <property type="term" value="C:plasma membrane"/>
    <property type="evidence" value="ECO:0007669"/>
    <property type="project" value="UniProtKB-SubCell"/>
</dbReference>
<feature type="transmembrane region" description="Helical" evidence="9">
    <location>
        <begin position="14"/>
        <end position="33"/>
    </location>
</feature>
<feature type="transmembrane region" description="Helical" evidence="9">
    <location>
        <begin position="194"/>
        <end position="214"/>
    </location>
</feature>
<dbReference type="Gene3D" id="1.20.1740.10">
    <property type="entry name" value="Amino acid/polyamine transporter I"/>
    <property type="match status" value="1"/>
</dbReference>
<keyword evidence="3 9" id="KW-0813">Transport</keyword>
<sequence>MELIAQINGAVNSFVWGAPMLILLIGVGILMTVRNKGLQFRKFGYAMKNTIGKIFKRTHAGEGEITPFQAVSTALAGTVGTGNIAGITTAVTLGGPGTLFWLWVTALIGMATKYSEVLLAVKFRERNKYGDWVGGPMYYIKNGLGKNWKWLGIIFCVFAALAALGTGNAIQAGNIVGSIHTAVLAFNPDFSGEATLNLVLGIVLAILAAVVLFGGVKRLGAVTEKLVPCMAVVYILACLAIILYNASSLPTVFHDIFVGAFTPNGVTGGAVGSMFLVISWGMKRGIFSNEAGLGTAPMAHATTSEREPVKQALYGIFEVFMDTIIICSLTGLTLLCSGIDLNYGVTGEISLVSEALGTLFTQKGGALVIAVALALFAFSTILGWALYGSRCCEFIFGSKAIRPYQVIYVLMIVVGATVDLELVWNIADTLNGLMALPNLIALALLSGVVVKCTKEYFAKGKSLEEPK</sequence>
<dbReference type="FunFam" id="1.20.1740.10:FF:000004">
    <property type="entry name" value="Sodium:alanine symporter family protein"/>
    <property type="match status" value="1"/>
</dbReference>
<dbReference type="EMBL" id="QQRQ01000001">
    <property type="protein sequence ID" value="RFT07653.1"/>
    <property type="molecule type" value="Genomic_DNA"/>
</dbReference>
<dbReference type="PRINTS" id="PR00175">
    <property type="entry name" value="NAALASMPORT"/>
</dbReference>
<proteinExistence type="inferred from homology"/>
<evidence type="ECO:0000256" key="4">
    <source>
        <dbReference type="ARBA" id="ARBA00022475"/>
    </source>
</evidence>
<protein>
    <submittedName>
        <fullName evidence="10">Alanine:cation symporter family protein</fullName>
    </submittedName>
</protein>
<evidence type="ECO:0000256" key="5">
    <source>
        <dbReference type="ARBA" id="ARBA00022692"/>
    </source>
</evidence>